<evidence type="ECO:0000256" key="1">
    <source>
        <dbReference type="SAM" id="SignalP"/>
    </source>
</evidence>
<dbReference type="EMBL" id="SJPH01000001">
    <property type="protein sequence ID" value="TWT48992.1"/>
    <property type="molecule type" value="Genomic_DNA"/>
</dbReference>
<sequence length="258" mass="28029" precursor="true">MNMKPIFVAVFCCSLLIRPSLGVTPASEEATVRTVATRQIEPAVGHDWIVLIGEEGAVGIAEVGKNLTECADVRLDPQTNRLETTPGAGVVAAVRKFAYGDANNLNSIREFGDCEVSLEFLLGKDSNSGVKLQQRYEVQLYDSRGKDQLSGTDCGGVYPHWVYAKNGKGITYIDEGVPPLANAAGVPGRWQTLRIVFTAPQFDQEGAKTRNARFVSVELNGGCHTGSTAKLTKERRSCSHAIRARPRTYGRAERSSVR</sequence>
<reference evidence="3 4" key="1">
    <citation type="submission" date="2019-02" db="EMBL/GenBank/DDBJ databases">
        <title>Deep-cultivation of Planctomycetes and their phenomic and genomic characterization uncovers novel biology.</title>
        <authorList>
            <person name="Wiegand S."/>
            <person name="Jogler M."/>
            <person name="Boedeker C."/>
            <person name="Pinto D."/>
            <person name="Vollmers J."/>
            <person name="Rivas-Marin E."/>
            <person name="Kohn T."/>
            <person name="Peeters S.H."/>
            <person name="Heuer A."/>
            <person name="Rast P."/>
            <person name="Oberbeckmann S."/>
            <person name="Bunk B."/>
            <person name="Jeske O."/>
            <person name="Meyerdierks A."/>
            <person name="Storesund J.E."/>
            <person name="Kallscheuer N."/>
            <person name="Luecker S."/>
            <person name="Lage O.M."/>
            <person name="Pohl T."/>
            <person name="Merkel B.J."/>
            <person name="Hornburger P."/>
            <person name="Mueller R.-W."/>
            <person name="Bruemmer F."/>
            <person name="Labrenz M."/>
            <person name="Spormann A.M."/>
            <person name="Op Den Camp H."/>
            <person name="Overmann J."/>
            <person name="Amann R."/>
            <person name="Jetten M.S.M."/>
            <person name="Mascher T."/>
            <person name="Medema M.H."/>
            <person name="Devos D.P."/>
            <person name="Kaster A.-K."/>
            <person name="Ovreas L."/>
            <person name="Rohde M."/>
            <person name="Galperin M.Y."/>
            <person name="Jogler C."/>
        </authorList>
    </citation>
    <scope>NUCLEOTIDE SEQUENCE [LARGE SCALE GENOMIC DNA]</scope>
    <source>
        <strain evidence="3 4">Pla111</strain>
    </source>
</reference>
<gene>
    <name evidence="3" type="ORF">Pla111_07700</name>
</gene>
<name>A0A5C5WGS7_9BACT</name>
<organism evidence="3 4">
    <name type="scientific">Botrimarina hoheduenensis</name>
    <dbReference type="NCBI Taxonomy" id="2528000"/>
    <lineage>
        <taxon>Bacteria</taxon>
        <taxon>Pseudomonadati</taxon>
        <taxon>Planctomycetota</taxon>
        <taxon>Planctomycetia</taxon>
        <taxon>Pirellulales</taxon>
        <taxon>Lacipirellulaceae</taxon>
        <taxon>Botrimarina</taxon>
    </lineage>
</organism>
<evidence type="ECO:0000313" key="3">
    <source>
        <dbReference type="EMBL" id="TWT48992.1"/>
    </source>
</evidence>
<protein>
    <recommendedName>
        <fullName evidence="2">3-keto-alpha-glucoside-1,2-lyase/3-keto-2-hydroxy-glucal hydratase domain-containing protein</fullName>
    </recommendedName>
</protein>
<keyword evidence="1" id="KW-0732">Signal</keyword>
<dbReference type="GO" id="GO:0016787">
    <property type="term" value="F:hydrolase activity"/>
    <property type="evidence" value="ECO:0007669"/>
    <property type="project" value="InterPro"/>
</dbReference>
<feature type="domain" description="3-keto-alpha-glucoside-1,2-lyase/3-keto-2-hydroxy-glucal hydratase" evidence="2">
    <location>
        <begin position="103"/>
        <end position="222"/>
    </location>
</feature>
<feature type="signal peptide" evidence="1">
    <location>
        <begin position="1"/>
        <end position="22"/>
    </location>
</feature>
<dbReference type="AlphaFoldDB" id="A0A5C5WGS7"/>
<dbReference type="OrthoDB" id="291497at2"/>
<accession>A0A5C5WGS7</accession>
<keyword evidence="4" id="KW-1185">Reference proteome</keyword>
<dbReference type="Pfam" id="PF06439">
    <property type="entry name" value="3keto-disac_hyd"/>
    <property type="match status" value="1"/>
</dbReference>
<feature type="chain" id="PRO_5022906964" description="3-keto-alpha-glucoside-1,2-lyase/3-keto-2-hydroxy-glucal hydratase domain-containing protein" evidence="1">
    <location>
        <begin position="23"/>
        <end position="258"/>
    </location>
</feature>
<dbReference type="InterPro" id="IPR010496">
    <property type="entry name" value="AL/BT2_dom"/>
</dbReference>
<proteinExistence type="predicted"/>
<evidence type="ECO:0000259" key="2">
    <source>
        <dbReference type="Pfam" id="PF06439"/>
    </source>
</evidence>
<comment type="caution">
    <text evidence="3">The sequence shown here is derived from an EMBL/GenBank/DDBJ whole genome shotgun (WGS) entry which is preliminary data.</text>
</comment>
<evidence type="ECO:0000313" key="4">
    <source>
        <dbReference type="Proteomes" id="UP000318995"/>
    </source>
</evidence>
<dbReference type="Proteomes" id="UP000318995">
    <property type="component" value="Unassembled WGS sequence"/>
</dbReference>
<dbReference type="Gene3D" id="2.60.120.560">
    <property type="entry name" value="Exo-inulinase, domain 1"/>
    <property type="match status" value="1"/>
</dbReference>